<dbReference type="RefSeq" id="WP_111953507.1">
    <property type="nucleotide sequence ID" value="NZ_CP036313.1"/>
</dbReference>
<reference evidence="12 13" key="1">
    <citation type="submission" date="2018-06" db="EMBL/GenBank/DDBJ databases">
        <title>Complete Genome Sequence of Desulfobacter hydrogenophilus (DSM3380).</title>
        <authorList>
            <person name="Marietou A."/>
            <person name="Schreiber L."/>
            <person name="Marshall I."/>
            <person name="Jorgensen B."/>
        </authorList>
    </citation>
    <scope>NUCLEOTIDE SEQUENCE [LARGE SCALE GENOMIC DNA]</scope>
    <source>
        <strain evidence="12 13">DSM 3380</strain>
    </source>
</reference>
<feature type="coiled-coil region" evidence="8">
    <location>
        <begin position="464"/>
        <end position="494"/>
    </location>
</feature>
<dbReference type="GO" id="GO:0003677">
    <property type="term" value="F:DNA binding"/>
    <property type="evidence" value="ECO:0007669"/>
    <property type="project" value="InterPro"/>
</dbReference>
<evidence type="ECO:0000256" key="4">
    <source>
        <dbReference type="ARBA" id="ARBA00022679"/>
    </source>
</evidence>
<evidence type="ECO:0000313" key="12">
    <source>
        <dbReference type="EMBL" id="RAM03466.1"/>
    </source>
</evidence>
<feature type="domain" description="N6 adenine-specific DNA methyltransferase N-terminal" evidence="10">
    <location>
        <begin position="13"/>
        <end position="138"/>
    </location>
</feature>
<evidence type="ECO:0000256" key="3">
    <source>
        <dbReference type="ARBA" id="ARBA00022603"/>
    </source>
</evidence>
<comment type="similarity">
    <text evidence="1">Belongs to the N(4)/N(6)-methyltransferase family.</text>
</comment>
<dbReference type="InterPro" id="IPR003356">
    <property type="entry name" value="DNA_methylase_A-5"/>
</dbReference>
<dbReference type="PANTHER" id="PTHR42933:SF3">
    <property type="entry name" value="TYPE I RESTRICTION ENZYME MJAVIII METHYLASE SUBUNIT"/>
    <property type="match status" value="1"/>
</dbReference>
<dbReference type="EMBL" id="QLNI01000004">
    <property type="protein sequence ID" value="RAM03466.1"/>
    <property type="molecule type" value="Genomic_DNA"/>
</dbReference>
<keyword evidence="5" id="KW-0949">S-adenosyl-L-methionine</keyword>
<evidence type="ECO:0000256" key="2">
    <source>
        <dbReference type="ARBA" id="ARBA00011900"/>
    </source>
</evidence>
<evidence type="ECO:0000313" key="14">
    <source>
        <dbReference type="Proteomes" id="UP000293902"/>
    </source>
</evidence>
<dbReference type="PRINTS" id="PR00507">
    <property type="entry name" value="N12N6MTFRASE"/>
</dbReference>
<evidence type="ECO:0000256" key="7">
    <source>
        <dbReference type="ARBA" id="ARBA00047942"/>
    </source>
</evidence>
<evidence type="ECO:0000313" key="11">
    <source>
        <dbReference type="EMBL" id="QBH12210.1"/>
    </source>
</evidence>
<keyword evidence="14" id="KW-1185">Reference proteome</keyword>
<comment type="catalytic activity">
    <reaction evidence="7">
        <text>a 2'-deoxyadenosine in DNA + S-adenosyl-L-methionine = an N(6)-methyl-2'-deoxyadenosine in DNA + S-adenosyl-L-homocysteine + H(+)</text>
        <dbReference type="Rhea" id="RHEA:15197"/>
        <dbReference type="Rhea" id="RHEA-COMP:12418"/>
        <dbReference type="Rhea" id="RHEA-COMP:12419"/>
        <dbReference type="ChEBI" id="CHEBI:15378"/>
        <dbReference type="ChEBI" id="CHEBI:57856"/>
        <dbReference type="ChEBI" id="CHEBI:59789"/>
        <dbReference type="ChEBI" id="CHEBI:90615"/>
        <dbReference type="ChEBI" id="CHEBI:90616"/>
        <dbReference type="EC" id="2.1.1.72"/>
    </reaction>
</comment>
<sequence length="499" mass="57242">MNDKKSKLSLNDLERHLWEAAHIITGPIDASDYKTYIFPILFFKRVCDVYDEEFEEAMEFYGDAEMAKASEQHRIEVPGGCHWDNVIAATKDVGKALKAAFLGIEKKNDRLYGIFGDAPWTNKERLPDHLLLQLLNHFNKIRLGVGHVRDDDMGRAYEYLIKRFADKANKKAGEFYTPRSIVRLMVNVLDPQPDETVYDPACGTGGMLLETVHHVREHGGDPRLLKLKGQEKNLTTEAIARMNLYLHGMEDFEIRRGDTLRDPKFLTYDRLEQFDCVIANPPFSLKEWGHEMWSSDPFNRHTFGLAPKTNGDFAWVMHMYTSMKEGSGRMTVVLPHGVLFRSGTEAKIRKKLLDLGAIEAVIGLAGNLFYGTGIPASILVLRKSVKAKSPVLFINAEEIYTKGRAQNTMSKEQADEIYQLYKKQKQKPFEEEGVTRWVEYAELKENDFNLNIARYVQKPLEEEKITVEEALRDFKAKLAELEIAENELELLLEREGFEL</sequence>
<dbReference type="PROSITE" id="PS00092">
    <property type="entry name" value="N6_MTASE"/>
    <property type="match status" value="1"/>
</dbReference>
<reference evidence="11 14" key="2">
    <citation type="submission" date="2019-02" db="EMBL/GenBank/DDBJ databases">
        <title>Complete genome sequence of Desulfobacter hydrogenophilus AcRS1.</title>
        <authorList>
            <person name="Marietou A."/>
            <person name="Lund M.B."/>
            <person name="Marshall I.P.G."/>
            <person name="Schreiber L."/>
            <person name="Jorgensen B."/>
        </authorList>
    </citation>
    <scope>NUCLEOTIDE SEQUENCE [LARGE SCALE GENOMIC DNA]</scope>
    <source>
        <strain evidence="11 14">AcRS1</strain>
    </source>
</reference>
<dbReference type="GO" id="GO:0009307">
    <property type="term" value="P:DNA restriction-modification system"/>
    <property type="evidence" value="ECO:0007669"/>
    <property type="project" value="UniProtKB-KW"/>
</dbReference>
<keyword evidence="8" id="KW-0175">Coiled coil</keyword>
<keyword evidence="6" id="KW-0680">Restriction system</keyword>
<dbReference type="AlphaFoldDB" id="A0A328FH06"/>
<protein>
    <recommendedName>
        <fullName evidence="2">site-specific DNA-methyltransferase (adenine-specific)</fullName>
        <ecNumber evidence="2">2.1.1.72</ecNumber>
    </recommendedName>
</protein>
<dbReference type="Pfam" id="PF02384">
    <property type="entry name" value="N6_Mtase"/>
    <property type="match status" value="1"/>
</dbReference>
<evidence type="ECO:0000259" key="10">
    <source>
        <dbReference type="Pfam" id="PF12161"/>
    </source>
</evidence>
<evidence type="ECO:0000313" key="13">
    <source>
        <dbReference type="Proteomes" id="UP000248798"/>
    </source>
</evidence>
<dbReference type="EMBL" id="CP036313">
    <property type="protein sequence ID" value="QBH12210.1"/>
    <property type="molecule type" value="Genomic_DNA"/>
</dbReference>
<dbReference type="Gene3D" id="1.20.1260.30">
    <property type="match status" value="1"/>
</dbReference>
<feature type="domain" description="DNA methylase adenine-specific" evidence="9">
    <location>
        <begin position="150"/>
        <end position="463"/>
    </location>
</feature>
<dbReference type="GO" id="GO:0009007">
    <property type="term" value="F:site-specific DNA-methyltransferase (adenine-specific) activity"/>
    <property type="evidence" value="ECO:0007669"/>
    <property type="project" value="UniProtKB-EC"/>
</dbReference>
<dbReference type="Proteomes" id="UP000248798">
    <property type="component" value="Unassembled WGS sequence"/>
</dbReference>
<dbReference type="InterPro" id="IPR029063">
    <property type="entry name" value="SAM-dependent_MTases_sf"/>
</dbReference>
<accession>A0A328FH06</accession>
<dbReference type="SUPFAM" id="SSF53335">
    <property type="entry name" value="S-adenosyl-L-methionine-dependent methyltransferases"/>
    <property type="match status" value="1"/>
</dbReference>
<dbReference type="EC" id="2.1.1.72" evidence="2"/>
<dbReference type="InterPro" id="IPR051537">
    <property type="entry name" value="DNA_Adenine_Mtase"/>
</dbReference>
<gene>
    <name evidence="12" type="ORF">DO021_02835</name>
    <name evidence="11" type="ORF">EYB58_04280</name>
</gene>
<evidence type="ECO:0000259" key="9">
    <source>
        <dbReference type="Pfam" id="PF02384"/>
    </source>
</evidence>
<keyword evidence="3 12" id="KW-0489">Methyltransferase</keyword>
<dbReference type="GO" id="GO:0032259">
    <property type="term" value="P:methylation"/>
    <property type="evidence" value="ECO:0007669"/>
    <property type="project" value="UniProtKB-KW"/>
</dbReference>
<dbReference type="GO" id="GO:0008170">
    <property type="term" value="F:N-methyltransferase activity"/>
    <property type="evidence" value="ECO:0007669"/>
    <property type="project" value="InterPro"/>
</dbReference>
<dbReference type="InterPro" id="IPR002052">
    <property type="entry name" value="DNA_methylase_N6_adenine_CS"/>
</dbReference>
<evidence type="ECO:0000256" key="1">
    <source>
        <dbReference type="ARBA" id="ARBA00006594"/>
    </source>
</evidence>
<evidence type="ECO:0000256" key="5">
    <source>
        <dbReference type="ARBA" id="ARBA00022691"/>
    </source>
</evidence>
<organism evidence="12 13">
    <name type="scientific">Desulfobacter hydrogenophilus</name>
    <dbReference type="NCBI Taxonomy" id="2291"/>
    <lineage>
        <taxon>Bacteria</taxon>
        <taxon>Pseudomonadati</taxon>
        <taxon>Thermodesulfobacteriota</taxon>
        <taxon>Desulfobacteria</taxon>
        <taxon>Desulfobacterales</taxon>
        <taxon>Desulfobacteraceae</taxon>
        <taxon>Desulfobacter</taxon>
    </lineage>
</organism>
<dbReference type="InterPro" id="IPR022749">
    <property type="entry name" value="D12N6_MeTrfase_N"/>
</dbReference>
<evidence type="ECO:0000256" key="6">
    <source>
        <dbReference type="ARBA" id="ARBA00022747"/>
    </source>
</evidence>
<proteinExistence type="inferred from homology"/>
<dbReference type="OrthoDB" id="9784823at2"/>
<evidence type="ECO:0000256" key="8">
    <source>
        <dbReference type="SAM" id="Coils"/>
    </source>
</evidence>
<dbReference type="InterPro" id="IPR038333">
    <property type="entry name" value="T1MK-like_N_sf"/>
</dbReference>
<dbReference type="Proteomes" id="UP000293902">
    <property type="component" value="Chromosome"/>
</dbReference>
<keyword evidence="4" id="KW-0808">Transferase</keyword>
<dbReference type="Gene3D" id="3.40.50.150">
    <property type="entry name" value="Vaccinia Virus protein VP39"/>
    <property type="match status" value="1"/>
</dbReference>
<name>A0A328FH06_9BACT</name>
<dbReference type="PANTHER" id="PTHR42933">
    <property type="entry name" value="SLR6095 PROTEIN"/>
    <property type="match status" value="1"/>
</dbReference>
<dbReference type="Pfam" id="PF12161">
    <property type="entry name" value="HsdM_N"/>
    <property type="match status" value="1"/>
</dbReference>